<accession>A0A5B7I1W7</accession>
<dbReference type="Proteomes" id="UP000324222">
    <property type="component" value="Unassembled WGS sequence"/>
</dbReference>
<comment type="caution">
    <text evidence="1">The sequence shown here is derived from an EMBL/GenBank/DDBJ whole genome shotgun (WGS) entry which is preliminary data.</text>
</comment>
<proteinExistence type="predicted"/>
<reference evidence="1 2" key="1">
    <citation type="submission" date="2019-05" db="EMBL/GenBank/DDBJ databases">
        <title>Another draft genome of Portunus trituberculatus and its Hox gene families provides insights of decapod evolution.</title>
        <authorList>
            <person name="Jeong J.-H."/>
            <person name="Song I."/>
            <person name="Kim S."/>
            <person name="Choi T."/>
            <person name="Kim D."/>
            <person name="Ryu S."/>
            <person name="Kim W."/>
        </authorList>
    </citation>
    <scope>NUCLEOTIDE SEQUENCE [LARGE SCALE GENOMIC DNA]</scope>
    <source>
        <tissue evidence="1">Muscle</tissue>
    </source>
</reference>
<organism evidence="1 2">
    <name type="scientific">Portunus trituberculatus</name>
    <name type="common">Swimming crab</name>
    <name type="synonym">Neptunus trituberculatus</name>
    <dbReference type="NCBI Taxonomy" id="210409"/>
    <lineage>
        <taxon>Eukaryota</taxon>
        <taxon>Metazoa</taxon>
        <taxon>Ecdysozoa</taxon>
        <taxon>Arthropoda</taxon>
        <taxon>Crustacea</taxon>
        <taxon>Multicrustacea</taxon>
        <taxon>Malacostraca</taxon>
        <taxon>Eumalacostraca</taxon>
        <taxon>Eucarida</taxon>
        <taxon>Decapoda</taxon>
        <taxon>Pleocyemata</taxon>
        <taxon>Brachyura</taxon>
        <taxon>Eubrachyura</taxon>
        <taxon>Portunoidea</taxon>
        <taxon>Portunidae</taxon>
        <taxon>Portuninae</taxon>
        <taxon>Portunus</taxon>
    </lineage>
</organism>
<dbReference type="EMBL" id="VSRR010042925">
    <property type="protein sequence ID" value="MPC76243.1"/>
    <property type="molecule type" value="Genomic_DNA"/>
</dbReference>
<keyword evidence="2" id="KW-1185">Reference proteome</keyword>
<gene>
    <name evidence="1" type="ORF">E2C01_070650</name>
</gene>
<evidence type="ECO:0000313" key="1">
    <source>
        <dbReference type="EMBL" id="MPC76243.1"/>
    </source>
</evidence>
<name>A0A5B7I1W7_PORTR</name>
<evidence type="ECO:0000313" key="2">
    <source>
        <dbReference type="Proteomes" id="UP000324222"/>
    </source>
</evidence>
<dbReference type="AlphaFoldDB" id="A0A5B7I1W7"/>
<protein>
    <submittedName>
        <fullName evidence="1">Uncharacterized protein</fullName>
    </submittedName>
</protein>
<sequence length="76" mass="8438">MTGRGREGGKDQSHGASRITVFEIGGCHRDHRHRTRAYIHLQGRGTTEAAAFWLAQRCPALSRPITARPSSQEKRG</sequence>